<accession>A0A1F5EJR0</accession>
<comment type="caution">
    <text evidence="2">The sequence shown here is derived from an EMBL/GenBank/DDBJ whole genome shotgun (WGS) entry which is preliminary data.</text>
</comment>
<dbReference type="EMBL" id="MFAE01000002">
    <property type="protein sequence ID" value="OGD67625.1"/>
    <property type="molecule type" value="Genomic_DNA"/>
</dbReference>
<dbReference type="InterPro" id="IPR050508">
    <property type="entry name" value="Methyltransf_Superfamily"/>
</dbReference>
<dbReference type="InterPro" id="IPR041698">
    <property type="entry name" value="Methyltransf_25"/>
</dbReference>
<dbReference type="Pfam" id="PF13649">
    <property type="entry name" value="Methyltransf_25"/>
    <property type="match status" value="1"/>
</dbReference>
<protein>
    <recommendedName>
        <fullName evidence="1">Methyltransferase domain-containing protein</fullName>
    </recommendedName>
</protein>
<organism evidence="2 3">
    <name type="scientific">Candidatus Campbellbacteria bacterium RIFOXYC2_FULL_35_25</name>
    <dbReference type="NCBI Taxonomy" id="1797582"/>
    <lineage>
        <taxon>Bacteria</taxon>
        <taxon>Candidatus Campbelliibacteriota</taxon>
    </lineage>
</organism>
<sequence length="229" mass="26485">MAQKKVWEKEYQNPKLVTGYDKPQAFFLKFLKYIKKDLGLNLGNFRILDLGSGTGRNANYLAQKGAQVIGIEISDTAINLAKNRAKEIGAETKYIKQSIGEKYPFDDKSFDLVVDITSSNSLDENEREIYLSEVFRVLKKDGIFFVRALCKDGDKNAKFLLKNNSGKEKDTYIMPETCLVERVFSKDDFIQIYSKYFKILKMEKTESYSTINNRQFKRNFWLVTLIPGQ</sequence>
<dbReference type="Proteomes" id="UP000179003">
    <property type="component" value="Unassembled WGS sequence"/>
</dbReference>
<dbReference type="SUPFAM" id="SSF53335">
    <property type="entry name" value="S-adenosyl-L-methionine-dependent methyltransferases"/>
    <property type="match status" value="1"/>
</dbReference>
<dbReference type="AlphaFoldDB" id="A0A1F5EJR0"/>
<name>A0A1F5EJR0_9BACT</name>
<dbReference type="CDD" id="cd02440">
    <property type="entry name" value="AdoMet_MTases"/>
    <property type="match status" value="1"/>
</dbReference>
<dbReference type="STRING" id="1797582.A2442_03575"/>
<dbReference type="InterPro" id="IPR029063">
    <property type="entry name" value="SAM-dependent_MTases_sf"/>
</dbReference>
<reference evidence="2 3" key="1">
    <citation type="journal article" date="2016" name="Nat. Commun.">
        <title>Thousands of microbial genomes shed light on interconnected biogeochemical processes in an aquifer system.</title>
        <authorList>
            <person name="Anantharaman K."/>
            <person name="Brown C.T."/>
            <person name="Hug L.A."/>
            <person name="Sharon I."/>
            <person name="Castelle C.J."/>
            <person name="Probst A.J."/>
            <person name="Thomas B.C."/>
            <person name="Singh A."/>
            <person name="Wilkins M.J."/>
            <person name="Karaoz U."/>
            <person name="Brodie E.L."/>
            <person name="Williams K.H."/>
            <person name="Hubbard S.S."/>
            <person name="Banfield J.F."/>
        </authorList>
    </citation>
    <scope>NUCLEOTIDE SEQUENCE [LARGE SCALE GENOMIC DNA]</scope>
</reference>
<evidence type="ECO:0000313" key="3">
    <source>
        <dbReference type="Proteomes" id="UP000179003"/>
    </source>
</evidence>
<dbReference type="Gene3D" id="3.40.50.150">
    <property type="entry name" value="Vaccinia Virus protein VP39"/>
    <property type="match status" value="1"/>
</dbReference>
<proteinExistence type="predicted"/>
<dbReference type="GO" id="GO:0008168">
    <property type="term" value="F:methyltransferase activity"/>
    <property type="evidence" value="ECO:0007669"/>
    <property type="project" value="TreeGrafter"/>
</dbReference>
<evidence type="ECO:0000259" key="1">
    <source>
        <dbReference type="Pfam" id="PF13649"/>
    </source>
</evidence>
<gene>
    <name evidence="2" type="ORF">A2442_03575</name>
</gene>
<feature type="domain" description="Methyltransferase" evidence="1">
    <location>
        <begin position="47"/>
        <end position="142"/>
    </location>
</feature>
<dbReference type="PANTHER" id="PTHR42912:SF80">
    <property type="entry name" value="METHYLTRANSFERASE DOMAIN-CONTAINING PROTEIN"/>
    <property type="match status" value="1"/>
</dbReference>
<dbReference type="PANTHER" id="PTHR42912">
    <property type="entry name" value="METHYLTRANSFERASE"/>
    <property type="match status" value="1"/>
</dbReference>
<evidence type="ECO:0000313" key="2">
    <source>
        <dbReference type="EMBL" id="OGD67625.1"/>
    </source>
</evidence>